<organism evidence="7 8">
    <name type="scientific">Bordetella flabilis</name>
    <dbReference type="NCBI Taxonomy" id="463014"/>
    <lineage>
        <taxon>Bacteria</taxon>
        <taxon>Pseudomonadati</taxon>
        <taxon>Pseudomonadota</taxon>
        <taxon>Betaproteobacteria</taxon>
        <taxon>Burkholderiales</taxon>
        <taxon>Alcaligenaceae</taxon>
        <taxon>Bordetella</taxon>
    </lineage>
</organism>
<evidence type="ECO:0000313" key="7">
    <source>
        <dbReference type="EMBL" id="ANN75881.1"/>
    </source>
</evidence>
<evidence type="ECO:0000256" key="1">
    <source>
        <dbReference type="ARBA" id="ARBA00001947"/>
    </source>
</evidence>
<dbReference type="CDD" id="cd07729">
    <property type="entry name" value="AHL_lactonase_MBL-fold"/>
    <property type="match status" value="1"/>
</dbReference>
<dbReference type="Gene3D" id="3.60.15.10">
    <property type="entry name" value="Ribonuclease Z/Hydroxyacylglutathione hydrolase-like"/>
    <property type="match status" value="1"/>
</dbReference>
<dbReference type="KEGG" id="bfz:BAU07_00955"/>
<gene>
    <name evidence="7" type="ORF">BAU07_00955</name>
</gene>
<dbReference type="EMBL" id="CP016172">
    <property type="protein sequence ID" value="ANN75881.1"/>
    <property type="molecule type" value="Genomic_DNA"/>
</dbReference>
<dbReference type="RefSeq" id="WP_066652789.1">
    <property type="nucleotide sequence ID" value="NZ_CBCSCL010000002.1"/>
</dbReference>
<evidence type="ECO:0000256" key="3">
    <source>
        <dbReference type="ARBA" id="ARBA00022723"/>
    </source>
</evidence>
<dbReference type="AlphaFoldDB" id="A0A193G8U1"/>
<feature type="domain" description="Metallo-beta-lactamase" evidence="6">
    <location>
        <begin position="39"/>
        <end position="239"/>
    </location>
</feature>
<protein>
    <submittedName>
        <fullName evidence="7">MBL fold hydrolase</fullName>
    </submittedName>
</protein>
<accession>A0A193G8U1</accession>
<keyword evidence="5" id="KW-0862">Zinc</keyword>
<dbReference type="PANTHER" id="PTHR42978">
    <property type="entry name" value="QUORUM-QUENCHING LACTONASE YTNP-RELATED-RELATED"/>
    <property type="match status" value="1"/>
</dbReference>
<dbReference type="Pfam" id="PF00753">
    <property type="entry name" value="Lactamase_B"/>
    <property type="match status" value="1"/>
</dbReference>
<evidence type="ECO:0000256" key="4">
    <source>
        <dbReference type="ARBA" id="ARBA00022801"/>
    </source>
</evidence>
<dbReference type="InterPro" id="IPR051013">
    <property type="entry name" value="MBL_superfamily_lactonases"/>
</dbReference>
<keyword evidence="4 7" id="KW-0378">Hydrolase</keyword>
<keyword evidence="3" id="KW-0479">Metal-binding</keyword>
<dbReference type="GO" id="GO:0016787">
    <property type="term" value="F:hydrolase activity"/>
    <property type="evidence" value="ECO:0007669"/>
    <property type="project" value="UniProtKB-KW"/>
</dbReference>
<evidence type="ECO:0000313" key="8">
    <source>
        <dbReference type="Proteomes" id="UP000091926"/>
    </source>
</evidence>
<comment type="similarity">
    <text evidence="2">Belongs to the metallo-beta-lactamase superfamily.</text>
</comment>
<dbReference type="SMART" id="SM00849">
    <property type="entry name" value="Lactamase_B"/>
    <property type="match status" value="1"/>
</dbReference>
<proteinExistence type="inferred from homology"/>
<sequence>MDCTPFSVYAIRYARHSGRRAVDNYLGHVDIHDAESDLDYYVWLLRRDDEVYVVDTGFGEAAARQRGRELFMRPAQGLALLGVEAEDVCNVILTHLHYDHAGTLADFPNATFHVQDAEPAYATGRCMCHAPLRHPFDVEDIVEYVRRLYAGRVAFHRGSSELAPGLSLHLVGGHTAGLQIVRVWTRRGWVVLASDASHLYGNIGNNAPFPAVYHVGDMLEGYRVVRSLADSEDHIVPGHDPQVMHRYPAPSPDLAGKIVQLDVMPQAAR</sequence>
<dbReference type="PANTHER" id="PTHR42978:SF7">
    <property type="entry name" value="METALLO-HYDROLASE RV2300C-RELATED"/>
    <property type="match status" value="1"/>
</dbReference>
<dbReference type="STRING" id="463014.BAU07_00955"/>
<evidence type="ECO:0000256" key="5">
    <source>
        <dbReference type="ARBA" id="ARBA00022833"/>
    </source>
</evidence>
<dbReference type="OrthoDB" id="5443440at2"/>
<name>A0A193G8U1_9BORD</name>
<keyword evidence="8" id="KW-1185">Reference proteome</keyword>
<comment type="cofactor">
    <cofactor evidence="1">
        <name>Zn(2+)</name>
        <dbReference type="ChEBI" id="CHEBI:29105"/>
    </cofactor>
</comment>
<dbReference type="InterPro" id="IPR001279">
    <property type="entry name" value="Metallo-B-lactamas"/>
</dbReference>
<dbReference type="InterPro" id="IPR036866">
    <property type="entry name" value="RibonucZ/Hydroxyglut_hydro"/>
</dbReference>
<dbReference type="Proteomes" id="UP000091926">
    <property type="component" value="Chromosome"/>
</dbReference>
<evidence type="ECO:0000259" key="6">
    <source>
        <dbReference type="SMART" id="SM00849"/>
    </source>
</evidence>
<dbReference type="GO" id="GO:0046872">
    <property type="term" value="F:metal ion binding"/>
    <property type="evidence" value="ECO:0007669"/>
    <property type="project" value="UniProtKB-KW"/>
</dbReference>
<evidence type="ECO:0000256" key="2">
    <source>
        <dbReference type="ARBA" id="ARBA00007749"/>
    </source>
</evidence>
<reference evidence="7 8" key="1">
    <citation type="submission" date="2016-06" db="EMBL/GenBank/DDBJ databases">
        <title>Complete genome sequences of Bordetella bronchialis and Bordetella flabilis.</title>
        <authorList>
            <person name="LiPuma J.J."/>
            <person name="Spilker T."/>
        </authorList>
    </citation>
    <scope>NUCLEOTIDE SEQUENCE [LARGE SCALE GENOMIC DNA]</scope>
    <source>
        <strain evidence="7 8">AU10664</strain>
    </source>
</reference>
<dbReference type="SUPFAM" id="SSF56281">
    <property type="entry name" value="Metallo-hydrolase/oxidoreductase"/>
    <property type="match status" value="1"/>
</dbReference>